<feature type="region of interest" description="Disordered" evidence="1">
    <location>
        <begin position="124"/>
        <end position="147"/>
    </location>
</feature>
<dbReference type="AlphaFoldDB" id="A0A2R6RKY8"/>
<feature type="compositionally biased region" description="Low complexity" evidence="1">
    <location>
        <begin position="48"/>
        <end position="62"/>
    </location>
</feature>
<evidence type="ECO:0000313" key="2">
    <source>
        <dbReference type="EMBL" id="PSS30680.1"/>
    </source>
</evidence>
<name>A0A2R6RKY8_ACTCC</name>
<dbReference type="Gramene" id="PSS30680">
    <property type="protein sequence ID" value="PSS30680"/>
    <property type="gene ID" value="CEY00_Acc05965"/>
</dbReference>
<sequence length="181" mass="20125">MQKEERRRRLHESLLNVLYPPPPSPPHQGKDEEKPVNILRDCFNTGNISDEIGESGSSSSSGDDSECGPQKSTRAQRKRLRKKKLKEGASRRRKIIGPLLPASEDDDGLGDLRDEAQSVRCNVAEKSDTGNEKPGEPAACTNQKRLKHRRMAKKLARERSIPSITEDCHQDCGPCSSNNKA</sequence>
<evidence type="ECO:0000256" key="1">
    <source>
        <dbReference type="SAM" id="MobiDB-lite"/>
    </source>
</evidence>
<dbReference type="OrthoDB" id="763372at2759"/>
<reference evidence="3" key="2">
    <citation type="journal article" date="2018" name="BMC Genomics">
        <title>A manually annotated Actinidia chinensis var. chinensis (kiwifruit) genome highlights the challenges associated with draft genomes and gene prediction in plants.</title>
        <authorList>
            <person name="Pilkington S.M."/>
            <person name="Crowhurst R."/>
            <person name="Hilario E."/>
            <person name="Nardozza S."/>
            <person name="Fraser L."/>
            <person name="Peng Y."/>
            <person name="Gunaseelan K."/>
            <person name="Simpson R."/>
            <person name="Tahir J."/>
            <person name="Deroles S.C."/>
            <person name="Templeton K."/>
            <person name="Luo Z."/>
            <person name="Davy M."/>
            <person name="Cheng C."/>
            <person name="McNeilage M."/>
            <person name="Scaglione D."/>
            <person name="Liu Y."/>
            <person name="Zhang Q."/>
            <person name="Datson P."/>
            <person name="De Silva N."/>
            <person name="Gardiner S.E."/>
            <person name="Bassett H."/>
            <person name="Chagne D."/>
            <person name="McCallum J."/>
            <person name="Dzierzon H."/>
            <person name="Deng C."/>
            <person name="Wang Y.Y."/>
            <person name="Barron L."/>
            <person name="Manako K."/>
            <person name="Bowen J."/>
            <person name="Foster T.M."/>
            <person name="Erridge Z.A."/>
            <person name="Tiffin H."/>
            <person name="Waite C.N."/>
            <person name="Davies K.M."/>
            <person name="Grierson E.P."/>
            <person name="Laing W.A."/>
            <person name="Kirk R."/>
            <person name="Chen X."/>
            <person name="Wood M."/>
            <person name="Montefiori M."/>
            <person name="Brummell D.A."/>
            <person name="Schwinn K.E."/>
            <person name="Catanach A."/>
            <person name="Fullerton C."/>
            <person name="Li D."/>
            <person name="Meiyalaghan S."/>
            <person name="Nieuwenhuizen N."/>
            <person name="Read N."/>
            <person name="Prakash R."/>
            <person name="Hunter D."/>
            <person name="Zhang H."/>
            <person name="McKenzie M."/>
            <person name="Knabel M."/>
            <person name="Harris A."/>
            <person name="Allan A.C."/>
            <person name="Gleave A."/>
            <person name="Chen A."/>
            <person name="Janssen B.J."/>
            <person name="Plunkett B."/>
            <person name="Ampomah-Dwamena C."/>
            <person name="Voogd C."/>
            <person name="Leif D."/>
            <person name="Lafferty D."/>
            <person name="Souleyre E.J.F."/>
            <person name="Varkonyi-Gasic E."/>
            <person name="Gambi F."/>
            <person name="Hanley J."/>
            <person name="Yao J.L."/>
            <person name="Cheung J."/>
            <person name="David K.M."/>
            <person name="Warren B."/>
            <person name="Marsh K."/>
            <person name="Snowden K.C."/>
            <person name="Lin-Wang K."/>
            <person name="Brian L."/>
            <person name="Martinez-Sanchez M."/>
            <person name="Wang M."/>
            <person name="Ileperuma N."/>
            <person name="Macnee N."/>
            <person name="Campin R."/>
            <person name="McAtee P."/>
            <person name="Drummond R.S.M."/>
            <person name="Espley R.V."/>
            <person name="Ireland H.S."/>
            <person name="Wu R."/>
            <person name="Atkinson R.G."/>
            <person name="Karunairetnam S."/>
            <person name="Bulley S."/>
            <person name="Chunkath S."/>
            <person name="Hanley Z."/>
            <person name="Storey R."/>
            <person name="Thrimawithana A.H."/>
            <person name="Thomson S."/>
            <person name="David C."/>
            <person name="Testolin R."/>
            <person name="Huang H."/>
            <person name="Hellens R.P."/>
            <person name="Schaffer R.J."/>
        </authorList>
    </citation>
    <scope>NUCLEOTIDE SEQUENCE [LARGE SCALE GENOMIC DNA]</scope>
    <source>
        <strain evidence="3">cv. Red5</strain>
    </source>
</reference>
<feature type="compositionally biased region" description="Basic and acidic residues" evidence="1">
    <location>
        <begin position="124"/>
        <end position="135"/>
    </location>
</feature>
<feature type="region of interest" description="Disordered" evidence="1">
    <location>
        <begin position="1"/>
        <end position="111"/>
    </location>
</feature>
<evidence type="ECO:0000313" key="3">
    <source>
        <dbReference type="Proteomes" id="UP000241394"/>
    </source>
</evidence>
<feature type="compositionally biased region" description="Basic residues" evidence="1">
    <location>
        <begin position="74"/>
        <end position="95"/>
    </location>
</feature>
<dbReference type="Proteomes" id="UP000241394">
    <property type="component" value="Chromosome LG5"/>
</dbReference>
<dbReference type="InParanoid" id="A0A2R6RKY8"/>
<gene>
    <name evidence="2" type="ORF">CEY00_Acc05965</name>
</gene>
<dbReference type="OMA" id="ERCKIAD"/>
<keyword evidence="3" id="KW-1185">Reference proteome</keyword>
<organism evidence="2 3">
    <name type="scientific">Actinidia chinensis var. chinensis</name>
    <name type="common">Chinese soft-hair kiwi</name>
    <dbReference type="NCBI Taxonomy" id="1590841"/>
    <lineage>
        <taxon>Eukaryota</taxon>
        <taxon>Viridiplantae</taxon>
        <taxon>Streptophyta</taxon>
        <taxon>Embryophyta</taxon>
        <taxon>Tracheophyta</taxon>
        <taxon>Spermatophyta</taxon>
        <taxon>Magnoliopsida</taxon>
        <taxon>eudicotyledons</taxon>
        <taxon>Gunneridae</taxon>
        <taxon>Pentapetalae</taxon>
        <taxon>asterids</taxon>
        <taxon>Ericales</taxon>
        <taxon>Actinidiaceae</taxon>
        <taxon>Actinidia</taxon>
    </lineage>
</organism>
<dbReference type="EMBL" id="NKQK01000005">
    <property type="protein sequence ID" value="PSS30680.1"/>
    <property type="molecule type" value="Genomic_DNA"/>
</dbReference>
<proteinExistence type="predicted"/>
<dbReference type="FunCoup" id="A0A2R6RKY8">
    <property type="interactions" value="77"/>
</dbReference>
<accession>A0A2R6RKY8</accession>
<dbReference type="STRING" id="1590841.A0A2R6RKY8"/>
<comment type="caution">
    <text evidence="2">The sequence shown here is derived from an EMBL/GenBank/DDBJ whole genome shotgun (WGS) entry which is preliminary data.</text>
</comment>
<protein>
    <submittedName>
        <fullName evidence="2">Uncharacterized protein</fullName>
    </submittedName>
</protein>
<reference evidence="2 3" key="1">
    <citation type="submission" date="2017-07" db="EMBL/GenBank/DDBJ databases">
        <title>An improved, manually edited Actinidia chinensis var. chinensis (kiwifruit) genome highlights the challenges associated with draft genomes and gene prediction in plants.</title>
        <authorList>
            <person name="Pilkington S."/>
            <person name="Crowhurst R."/>
            <person name="Hilario E."/>
            <person name="Nardozza S."/>
            <person name="Fraser L."/>
            <person name="Peng Y."/>
            <person name="Gunaseelan K."/>
            <person name="Simpson R."/>
            <person name="Tahir J."/>
            <person name="Deroles S."/>
            <person name="Templeton K."/>
            <person name="Luo Z."/>
            <person name="Davy M."/>
            <person name="Cheng C."/>
            <person name="Mcneilage M."/>
            <person name="Scaglione D."/>
            <person name="Liu Y."/>
            <person name="Zhang Q."/>
            <person name="Datson P."/>
            <person name="De Silva N."/>
            <person name="Gardiner S."/>
            <person name="Bassett H."/>
            <person name="Chagne D."/>
            <person name="Mccallum J."/>
            <person name="Dzierzon H."/>
            <person name="Deng C."/>
            <person name="Wang Y.-Y."/>
            <person name="Barron N."/>
            <person name="Manako K."/>
            <person name="Bowen J."/>
            <person name="Foster T."/>
            <person name="Erridge Z."/>
            <person name="Tiffin H."/>
            <person name="Waite C."/>
            <person name="Davies K."/>
            <person name="Grierson E."/>
            <person name="Laing W."/>
            <person name="Kirk R."/>
            <person name="Chen X."/>
            <person name="Wood M."/>
            <person name="Montefiori M."/>
            <person name="Brummell D."/>
            <person name="Schwinn K."/>
            <person name="Catanach A."/>
            <person name="Fullerton C."/>
            <person name="Li D."/>
            <person name="Meiyalaghan S."/>
            <person name="Nieuwenhuizen N."/>
            <person name="Read N."/>
            <person name="Prakash R."/>
            <person name="Hunter D."/>
            <person name="Zhang H."/>
            <person name="Mckenzie M."/>
            <person name="Knabel M."/>
            <person name="Harris A."/>
            <person name="Allan A."/>
            <person name="Chen A."/>
            <person name="Janssen B."/>
            <person name="Plunkett B."/>
            <person name="Dwamena C."/>
            <person name="Voogd C."/>
            <person name="Leif D."/>
            <person name="Lafferty D."/>
            <person name="Souleyre E."/>
            <person name="Varkonyi-Gasic E."/>
            <person name="Gambi F."/>
            <person name="Hanley J."/>
            <person name="Yao J.-L."/>
            <person name="Cheung J."/>
            <person name="David K."/>
            <person name="Warren B."/>
            <person name="Marsh K."/>
            <person name="Snowden K."/>
            <person name="Lin-Wang K."/>
            <person name="Brian L."/>
            <person name="Martinez-Sanchez M."/>
            <person name="Wang M."/>
            <person name="Ileperuma N."/>
            <person name="Macnee N."/>
            <person name="Campin R."/>
            <person name="Mcatee P."/>
            <person name="Drummond R."/>
            <person name="Espley R."/>
            <person name="Ireland H."/>
            <person name="Wu R."/>
            <person name="Atkinson R."/>
            <person name="Karunairetnam S."/>
            <person name="Bulley S."/>
            <person name="Chunkath S."/>
            <person name="Hanley Z."/>
            <person name="Storey R."/>
            <person name="Thrimawithana A."/>
            <person name="Thomson S."/>
            <person name="David C."/>
            <person name="Testolin R."/>
        </authorList>
    </citation>
    <scope>NUCLEOTIDE SEQUENCE [LARGE SCALE GENOMIC DNA]</scope>
    <source>
        <strain evidence="3">cv. Red5</strain>
        <tissue evidence="2">Young leaf</tissue>
    </source>
</reference>